<evidence type="ECO:0000313" key="2">
    <source>
        <dbReference type="Proteomes" id="UP000654075"/>
    </source>
</evidence>
<dbReference type="Proteomes" id="UP000654075">
    <property type="component" value="Unassembled WGS sequence"/>
</dbReference>
<organism evidence="1 2">
    <name type="scientific">Polarella glacialis</name>
    <name type="common">Dinoflagellate</name>
    <dbReference type="NCBI Taxonomy" id="89957"/>
    <lineage>
        <taxon>Eukaryota</taxon>
        <taxon>Sar</taxon>
        <taxon>Alveolata</taxon>
        <taxon>Dinophyceae</taxon>
        <taxon>Suessiales</taxon>
        <taxon>Suessiaceae</taxon>
        <taxon>Polarella</taxon>
    </lineage>
</organism>
<comment type="caution">
    <text evidence="1">The sequence shown here is derived from an EMBL/GenBank/DDBJ whole genome shotgun (WGS) entry which is preliminary data.</text>
</comment>
<gene>
    <name evidence="1" type="ORF">PGLA1383_LOCUS50071</name>
</gene>
<name>A0A813H950_POLGL</name>
<sequence>MTERKRSRRQANDSTTIIRDVGRLALSTAAQMRAVRAAALRTFILPAASTIAIAVRKAGADFSKSVSERNGTQTLPPPHILAAQAILTSIRDDPKIPGDIKTVTNAFLARGLTANEIGRVIRVCRSSKCFQRDWVRIELHLSSEISLVFEAVASAILAVGGRECYGDAPRGPLERAVSESLNSLD</sequence>
<dbReference type="AlphaFoldDB" id="A0A813H950"/>
<accession>A0A813H950</accession>
<keyword evidence="2" id="KW-1185">Reference proteome</keyword>
<evidence type="ECO:0000313" key="1">
    <source>
        <dbReference type="EMBL" id="CAE8634421.1"/>
    </source>
</evidence>
<dbReference type="EMBL" id="CAJNNV010031006">
    <property type="protein sequence ID" value="CAE8634421.1"/>
    <property type="molecule type" value="Genomic_DNA"/>
</dbReference>
<proteinExistence type="predicted"/>
<reference evidence="1" key="1">
    <citation type="submission" date="2021-02" db="EMBL/GenBank/DDBJ databases">
        <authorList>
            <person name="Dougan E. K."/>
            <person name="Rhodes N."/>
            <person name="Thang M."/>
            <person name="Chan C."/>
        </authorList>
    </citation>
    <scope>NUCLEOTIDE SEQUENCE</scope>
</reference>
<protein>
    <submittedName>
        <fullName evidence="1">Uncharacterized protein</fullName>
    </submittedName>
</protein>